<dbReference type="Gene3D" id="2.60.40.10">
    <property type="entry name" value="Immunoglobulins"/>
    <property type="match status" value="1"/>
</dbReference>
<dbReference type="Proteomes" id="UP001558613">
    <property type="component" value="Unassembled WGS sequence"/>
</dbReference>
<comment type="caution">
    <text evidence="1">The sequence shown here is derived from an EMBL/GenBank/DDBJ whole genome shotgun (WGS) entry which is preliminary data.</text>
</comment>
<protein>
    <submittedName>
        <fullName evidence="1">Uncharacterized protein</fullName>
    </submittedName>
</protein>
<gene>
    <name evidence="1" type="ORF">QQF64_025704</name>
</gene>
<dbReference type="InterPro" id="IPR036179">
    <property type="entry name" value="Ig-like_dom_sf"/>
</dbReference>
<evidence type="ECO:0000313" key="1">
    <source>
        <dbReference type="EMBL" id="KAL1279031.1"/>
    </source>
</evidence>
<dbReference type="SUPFAM" id="SSF48726">
    <property type="entry name" value="Immunoglobulin"/>
    <property type="match status" value="1"/>
</dbReference>
<dbReference type="InterPro" id="IPR013783">
    <property type="entry name" value="Ig-like_fold"/>
</dbReference>
<proteinExistence type="predicted"/>
<accession>A0ABR3NQI0</accession>
<sequence length="90" mass="10113">MMGGTVSSVQVFESINVYLPFDQEDMKFICFTLLFVCGITDSRSEQYKVVGPTGPVFVLSGEDVILPCLVKPNTSVVDMRVEWFRPDLKD</sequence>
<reference evidence="1 2" key="1">
    <citation type="submission" date="2023-09" db="EMBL/GenBank/DDBJ databases">
        <authorList>
            <person name="Wang M."/>
        </authorList>
    </citation>
    <scope>NUCLEOTIDE SEQUENCE [LARGE SCALE GENOMIC DNA]</scope>
    <source>
        <strain evidence="1">GT-2023</strain>
        <tissue evidence="1">Liver</tissue>
    </source>
</reference>
<organism evidence="1 2">
    <name type="scientific">Cirrhinus molitorella</name>
    <name type="common">mud carp</name>
    <dbReference type="NCBI Taxonomy" id="172907"/>
    <lineage>
        <taxon>Eukaryota</taxon>
        <taxon>Metazoa</taxon>
        <taxon>Chordata</taxon>
        <taxon>Craniata</taxon>
        <taxon>Vertebrata</taxon>
        <taxon>Euteleostomi</taxon>
        <taxon>Actinopterygii</taxon>
        <taxon>Neopterygii</taxon>
        <taxon>Teleostei</taxon>
        <taxon>Ostariophysi</taxon>
        <taxon>Cypriniformes</taxon>
        <taxon>Cyprinidae</taxon>
        <taxon>Labeoninae</taxon>
        <taxon>Labeonini</taxon>
        <taxon>Cirrhinus</taxon>
    </lineage>
</organism>
<keyword evidence="2" id="KW-1185">Reference proteome</keyword>
<name>A0ABR3NQI0_9TELE</name>
<dbReference type="EMBL" id="JAYMGO010000003">
    <property type="protein sequence ID" value="KAL1279031.1"/>
    <property type="molecule type" value="Genomic_DNA"/>
</dbReference>
<evidence type="ECO:0000313" key="2">
    <source>
        <dbReference type="Proteomes" id="UP001558613"/>
    </source>
</evidence>